<gene>
    <name evidence="3" type="ORF">P7122_12980</name>
</gene>
<reference evidence="3 4" key="1">
    <citation type="submission" date="2023-03" db="EMBL/GenBank/DDBJ databases">
        <title>Strain YYF002 represents a novel species in the genus Winogradskyella isolated from seawater.</title>
        <authorList>
            <person name="Fu Z.-Y."/>
        </authorList>
    </citation>
    <scope>NUCLEOTIDE SEQUENCE [LARGE SCALE GENOMIC DNA]</scope>
    <source>
        <strain evidence="3 4">YYF002</strain>
    </source>
</reference>
<evidence type="ECO:0000256" key="1">
    <source>
        <dbReference type="ARBA" id="ARBA00022801"/>
    </source>
</evidence>
<dbReference type="Proteomes" id="UP001529085">
    <property type="component" value="Unassembled WGS sequence"/>
</dbReference>
<keyword evidence="1 3" id="KW-0378">Hydrolase</keyword>
<dbReference type="Pfam" id="PF20434">
    <property type="entry name" value="BD-FAE"/>
    <property type="match status" value="1"/>
</dbReference>
<evidence type="ECO:0000259" key="2">
    <source>
        <dbReference type="Pfam" id="PF20434"/>
    </source>
</evidence>
<dbReference type="InterPro" id="IPR049492">
    <property type="entry name" value="BD-FAE-like_dom"/>
</dbReference>
<proteinExistence type="predicted"/>
<dbReference type="PANTHER" id="PTHR48081">
    <property type="entry name" value="AB HYDROLASE SUPERFAMILY PROTEIN C4A8.06C"/>
    <property type="match status" value="1"/>
</dbReference>
<name>A0ABT6G422_9FLAO</name>
<sequence length="303" mass="34110">MKNVWLSILGVFFFMTCYAQEREVIKLWQDSIPNAIENPDYKEIQTQKDSALWSVEKVKEPTLTIFAPEQPNGTAVVICPGGGYHHLAINKEGFKIAEWLNTRGITAFVLKYRMPNDSISTNKTIAPLQDAQRAMRYVRQNAKHWNLDENKIGVLGFSAGGHLASTLSTHYNDAVYESEYEVSARPDFSILVYPVISMKDGVTHQGSKTNLLGETPSKKTVEFYSNETQITSETPKTILIHATDDKSVPVENSLQYYLALKENKVPAELHIYEKGGHGFGLGRGFTSDDWPKACETWLDKNDL</sequence>
<evidence type="ECO:0000313" key="4">
    <source>
        <dbReference type="Proteomes" id="UP001529085"/>
    </source>
</evidence>
<dbReference type="Gene3D" id="3.40.50.1820">
    <property type="entry name" value="alpha/beta hydrolase"/>
    <property type="match status" value="1"/>
</dbReference>
<dbReference type="InterPro" id="IPR029058">
    <property type="entry name" value="AB_hydrolase_fold"/>
</dbReference>
<accession>A0ABT6G422</accession>
<keyword evidence="4" id="KW-1185">Reference proteome</keyword>
<evidence type="ECO:0000313" key="3">
    <source>
        <dbReference type="EMBL" id="MDG4716794.1"/>
    </source>
</evidence>
<dbReference type="EMBL" id="JARSBN010000007">
    <property type="protein sequence ID" value="MDG4716794.1"/>
    <property type="molecule type" value="Genomic_DNA"/>
</dbReference>
<protein>
    <submittedName>
        <fullName evidence="3">Alpha/beta hydrolase</fullName>
    </submittedName>
</protein>
<organism evidence="3 4">
    <name type="scientific">Winogradskyella marincola</name>
    <dbReference type="NCBI Taxonomy" id="3037795"/>
    <lineage>
        <taxon>Bacteria</taxon>
        <taxon>Pseudomonadati</taxon>
        <taxon>Bacteroidota</taxon>
        <taxon>Flavobacteriia</taxon>
        <taxon>Flavobacteriales</taxon>
        <taxon>Flavobacteriaceae</taxon>
        <taxon>Winogradskyella</taxon>
    </lineage>
</organism>
<dbReference type="InterPro" id="IPR050300">
    <property type="entry name" value="GDXG_lipolytic_enzyme"/>
</dbReference>
<dbReference type="GO" id="GO:0016787">
    <property type="term" value="F:hydrolase activity"/>
    <property type="evidence" value="ECO:0007669"/>
    <property type="project" value="UniProtKB-KW"/>
</dbReference>
<dbReference type="PANTHER" id="PTHR48081:SF6">
    <property type="entry name" value="PEPTIDASE S9 PROLYL OLIGOPEPTIDASE CATALYTIC DOMAIN-CONTAINING PROTEIN"/>
    <property type="match status" value="1"/>
</dbReference>
<comment type="caution">
    <text evidence="3">The sequence shown here is derived from an EMBL/GenBank/DDBJ whole genome shotgun (WGS) entry which is preliminary data.</text>
</comment>
<feature type="domain" description="BD-FAE-like" evidence="2">
    <location>
        <begin position="65"/>
        <end position="256"/>
    </location>
</feature>
<dbReference type="RefSeq" id="WP_278006234.1">
    <property type="nucleotide sequence ID" value="NZ_JARSBN010000007.1"/>
</dbReference>
<dbReference type="SUPFAM" id="SSF53474">
    <property type="entry name" value="alpha/beta-Hydrolases"/>
    <property type="match status" value="1"/>
</dbReference>